<dbReference type="GO" id="GO:0016740">
    <property type="term" value="F:transferase activity"/>
    <property type="evidence" value="ECO:0007669"/>
    <property type="project" value="UniProtKB-KW"/>
</dbReference>
<dbReference type="InterPro" id="IPR021829">
    <property type="entry name" value="DUF3419"/>
</dbReference>
<keyword evidence="1" id="KW-0808">Transferase</keyword>
<dbReference type="EMBL" id="JANUCT010000003">
    <property type="protein sequence ID" value="MCS3902466.1"/>
    <property type="molecule type" value="Genomic_DNA"/>
</dbReference>
<proteinExistence type="predicted"/>
<comment type="caution">
    <text evidence="1">The sequence shown here is derived from an EMBL/GenBank/DDBJ whole genome shotgun (WGS) entry which is preliminary data.</text>
</comment>
<gene>
    <name evidence="1" type="ORF">J2T55_000470</name>
</gene>
<dbReference type="PANTHER" id="PTHR47473:SF1">
    <property type="entry name" value="METHYLTRANSFERASE DOMAIN-CONTAINING PROTEIN"/>
    <property type="match status" value="1"/>
</dbReference>
<reference evidence="1" key="1">
    <citation type="submission" date="2022-08" db="EMBL/GenBank/DDBJ databases">
        <title>Genomic Encyclopedia of Type Strains, Phase III (KMG-III): the genomes of soil and plant-associated and newly described type strains.</title>
        <authorList>
            <person name="Whitman W."/>
        </authorList>
    </citation>
    <scope>NUCLEOTIDE SEQUENCE</scope>
    <source>
        <strain evidence="1">HMT 1</strain>
    </source>
</reference>
<evidence type="ECO:0000313" key="1">
    <source>
        <dbReference type="EMBL" id="MCS3902466.1"/>
    </source>
</evidence>
<dbReference type="RefSeq" id="WP_259054002.1">
    <property type="nucleotide sequence ID" value="NZ_JANUCT010000003.1"/>
</dbReference>
<dbReference type="Proteomes" id="UP001204445">
    <property type="component" value="Unassembled WGS sequence"/>
</dbReference>
<dbReference type="Pfam" id="PF11899">
    <property type="entry name" value="DUF3419"/>
    <property type="match status" value="1"/>
</dbReference>
<protein>
    <submittedName>
        <fullName evidence="1">S-adenosylmethionine-diacylglycerol 3-amino-3-carboxypropyl transferase</fullName>
    </submittedName>
</protein>
<name>A0AAE3HHK7_9GAMM</name>
<evidence type="ECO:0000313" key="2">
    <source>
        <dbReference type="Proteomes" id="UP001204445"/>
    </source>
</evidence>
<accession>A0AAE3HHK7</accession>
<organism evidence="1 2">
    <name type="scientific">Methylohalomonas lacus</name>
    <dbReference type="NCBI Taxonomy" id="398773"/>
    <lineage>
        <taxon>Bacteria</taxon>
        <taxon>Pseudomonadati</taxon>
        <taxon>Pseudomonadota</taxon>
        <taxon>Gammaproteobacteria</taxon>
        <taxon>Methylohalomonadales</taxon>
        <taxon>Methylohalomonadaceae</taxon>
        <taxon>Methylohalomonas</taxon>
    </lineage>
</organism>
<sequence length="391" mass="45823">MATHYRRRFLNATQDLFFRTFHNNNLIYNACWEDPRIDRELLQLDSNSRVVMLTSAGCNALDYLLDAPAEIHAVDVNPRQNALLALKLALIERGDFNDLFAMFGQGSHSRFRDVYASARNRLPDYAQMFWDRRIEYFDSNSRKRSFYYHGGSGVVAWLLTRYLLREKRPLKTHLLDLIDAESIAEQKAIYSRIEPYLWGRFIAWTMRQPLTMTMLGVPRAQARLISDNYPGGIHGFLSDKLRRVATEVLIRDNYFWRVYLTGAYTRECCPNYLKPKHFDHLRRNIHRVQPHNASVAEFLRRQPGAYTHYVLLDHQDWLAWHQPEALAEEWRLILANSAPGARILMRSAGERLDFLPGFILDSLRFYPKRTSQLHLQDRVGTYGSLHFAEVV</sequence>
<dbReference type="AlphaFoldDB" id="A0AAE3HHK7"/>
<keyword evidence="2" id="KW-1185">Reference proteome</keyword>
<dbReference type="PANTHER" id="PTHR47473">
    <property type="entry name" value="BTA1P"/>
    <property type="match status" value="1"/>
</dbReference>